<evidence type="ECO:0000256" key="12">
    <source>
        <dbReference type="ARBA" id="ARBA00023055"/>
    </source>
</evidence>
<dbReference type="FunFam" id="3.40.50.300:FF:000293">
    <property type="entry name" value="ATP binding cassette subfamily C member 1"/>
    <property type="match status" value="1"/>
</dbReference>
<feature type="transmembrane region" description="Helical" evidence="18">
    <location>
        <begin position="67"/>
        <end position="89"/>
    </location>
</feature>
<dbReference type="PANTHER" id="PTHR24223">
    <property type="entry name" value="ATP-BINDING CASSETTE SUB-FAMILY C"/>
    <property type="match status" value="1"/>
</dbReference>
<evidence type="ECO:0000256" key="4">
    <source>
        <dbReference type="ARBA" id="ARBA00022448"/>
    </source>
</evidence>
<dbReference type="EMBL" id="KK122388">
    <property type="protein sequence ID" value="KFM82636.1"/>
    <property type="molecule type" value="Genomic_DNA"/>
</dbReference>
<dbReference type="FunFam" id="1.20.1560.10:FF:000007">
    <property type="entry name" value="ATP-binding cassette subfamily C member 1"/>
    <property type="match status" value="1"/>
</dbReference>
<comment type="catalytic activity">
    <reaction evidence="15">
        <text>leukotriene C4(in) + ATP + H2O = leukotriene C4(out) + ADP + phosphate + H(+)</text>
        <dbReference type="Rhea" id="RHEA:38963"/>
        <dbReference type="ChEBI" id="CHEBI:15377"/>
        <dbReference type="ChEBI" id="CHEBI:15378"/>
        <dbReference type="ChEBI" id="CHEBI:30616"/>
        <dbReference type="ChEBI" id="CHEBI:43474"/>
        <dbReference type="ChEBI" id="CHEBI:57973"/>
        <dbReference type="ChEBI" id="CHEBI:456216"/>
    </reaction>
    <physiologicalReaction direction="left-to-right" evidence="15">
        <dbReference type="Rhea" id="RHEA:38964"/>
    </physiologicalReaction>
</comment>
<feature type="transmembrane region" description="Helical" evidence="18">
    <location>
        <begin position="170"/>
        <end position="192"/>
    </location>
</feature>
<evidence type="ECO:0000256" key="7">
    <source>
        <dbReference type="ARBA" id="ARBA00022737"/>
    </source>
</evidence>
<dbReference type="CDD" id="cd03250">
    <property type="entry name" value="ABCC_MRP_domain1"/>
    <property type="match status" value="1"/>
</dbReference>
<name>A0A087UZ47_STEMI</name>
<dbReference type="GO" id="GO:0006869">
    <property type="term" value="P:lipid transport"/>
    <property type="evidence" value="ECO:0007669"/>
    <property type="project" value="UniProtKB-KW"/>
</dbReference>
<dbReference type="CDD" id="cd03244">
    <property type="entry name" value="ABCC_MRP_domain2"/>
    <property type="match status" value="1"/>
</dbReference>
<comment type="catalytic activity">
    <reaction evidence="14">
        <text>ATP + H2O + xenobioticSide 1 = ADP + phosphate + xenobioticSide 2.</text>
        <dbReference type="EC" id="7.6.2.2"/>
    </reaction>
</comment>
<evidence type="ECO:0000256" key="16">
    <source>
        <dbReference type="ARBA" id="ARBA00047576"/>
    </source>
</evidence>
<evidence type="ECO:0000256" key="11">
    <source>
        <dbReference type="ARBA" id="ARBA00022989"/>
    </source>
</evidence>
<feature type="domain" description="ABC transmembrane type-1" evidence="20">
    <location>
        <begin position="329"/>
        <end position="610"/>
    </location>
</feature>
<feature type="non-terminal residue" evidence="21">
    <location>
        <position position="1548"/>
    </location>
</feature>
<feature type="transmembrane region" description="Helical" evidence="18">
    <location>
        <begin position="544"/>
        <end position="573"/>
    </location>
</feature>
<evidence type="ECO:0000256" key="5">
    <source>
        <dbReference type="ARBA" id="ARBA00022475"/>
    </source>
</evidence>
<dbReference type="InterPro" id="IPR017871">
    <property type="entry name" value="ABC_transporter-like_CS"/>
</dbReference>
<keyword evidence="10" id="KW-1278">Translocase</keyword>
<feature type="transmembrane region" description="Helical" evidence="18">
    <location>
        <begin position="442"/>
        <end position="461"/>
    </location>
</feature>
<feature type="transmembrane region" description="Helical" evidence="18">
    <location>
        <begin position="467"/>
        <end position="487"/>
    </location>
</feature>
<reference evidence="21 22" key="1">
    <citation type="submission" date="2013-11" db="EMBL/GenBank/DDBJ databases">
        <title>Genome sequencing of Stegodyphus mimosarum.</title>
        <authorList>
            <person name="Bechsgaard J."/>
        </authorList>
    </citation>
    <scope>NUCLEOTIDE SEQUENCE [LARGE SCALE GENOMIC DNA]</scope>
</reference>
<dbReference type="PANTHER" id="PTHR24223:SF443">
    <property type="entry name" value="MULTIDRUG-RESISTANCE LIKE PROTEIN 1, ISOFORM I"/>
    <property type="match status" value="1"/>
</dbReference>
<dbReference type="GO" id="GO:0005774">
    <property type="term" value="C:vacuolar membrane"/>
    <property type="evidence" value="ECO:0007669"/>
    <property type="project" value="UniProtKB-SubCell"/>
</dbReference>
<feature type="transmembrane region" description="Helical" evidence="18">
    <location>
        <begin position="36"/>
        <end position="55"/>
    </location>
</feature>
<feature type="transmembrane region" description="Helical" evidence="18">
    <location>
        <begin position="336"/>
        <end position="356"/>
    </location>
</feature>
<feature type="transmembrane region" description="Helical" evidence="18">
    <location>
        <begin position="136"/>
        <end position="158"/>
    </location>
</feature>
<dbReference type="NCBIfam" id="TIGR00957">
    <property type="entry name" value="MRP_assoc_pro"/>
    <property type="match status" value="1"/>
</dbReference>
<evidence type="ECO:0000256" key="9">
    <source>
        <dbReference type="ARBA" id="ARBA00022840"/>
    </source>
</evidence>
<dbReference type="FunFam" id="3.40.50.300:FF:000074">
    <property type="entry name" value="Multidrug resistance-associated protein 5 isoform 1"/>
    <property type="match status" value="1"/>
</dbReference>
<feature type="transmembrane region" description="Helical" evidence="18">
    <location>
        <begin position="362"/>
        <end position="387"/>
    </location>
</feature>
<evidence type="ECO:0000256" key="17">
    <source>
        <dbReference type="SAM" id="MobiDB-lite"/>
    </source>
</evidence>
<dbReference type="CDD" id="cd18595">
    <property type="entry name" value="ABC_6TM_MRP1_2_3_6_D1_like"/>
    <property type="match status" value="1"/>
</dbReference>
<dbReference type="SUPFAM" id="SSF90123">
    <property type="entry name" value="ABC transporter transmembrane region"/>
    <property type="match status" value="2"/>
</dbReference>
<keyword evidence="13 18" id="KW-0472">Membrane</keyword>
<comment type="subcellular location">
    <subcellularLocation>
        <location evidence="2">Cell membrane</location>
        <topology evidence="2">Multi-pass membrane protein</topology>
    </subcellularLocation>
    <subcellularLocation>
        <location evidence="1">Vacuole membrane</location>
        <topology evidence="1">Multi-pass membrane protein</topology>
    </subcellularLocation>
</comment>
<dbReference type="Gene3D" id="1.20.1560.10">
    <property type="entry name" value="ABC transporter type 1, transmembrane domain"/>
    <property type="match status" value="2"/>
</dbReference>
<evidence type="ECO:0000259" key="19">
    <source>
        <dbReference type="PROSITE" id="PS50893"/>
    </source>
</evidence>
<keyword evidence="12" id="KW-0445">Lipid transport</keyword>
<feature type="transmembrane region" description="Helical" evidence="18">
    <location>
        <begin position="1215"/>
        <end position="1236"/>
    </location>
</feature>
<dbReference type="InterPro" id="IPR003439">
    <property type="entry name" value="ABC_transporter-like_ATP-bd"/>
</dbReference>
<evidence type="ECO:0000256" key="14">
    <source>
        <dbReference type="ARBA" id="ARBA00034018"/>
    </source>
</evidence>
<keyword evidence="6 18" id="KW-0812">Transmembrane</keyword>
<evidence type="ECO:0000256" key="10">
    <source>
        <dbReference type="ARBA" id="ARBA00022967"/>
    </source>
</evidence>
<dbReference type="SMART" id="SM00382">
    <property type="entry name" value="AAA"/>
    <property type="match status" value="2"/>
</dbReference>
<keyword evidence="9" id="KW-0067">ATP-binding</keyword>
<dbReference type="Gene3D" id="3.40.50.300">
    <property type="entry name" value="P-loop containing nucleotide triphosphate hydrolases"/>
    <property type="match status" value="2"/>
</dbReference>
<dbReference type="PROSITE" id="PS50893">
    <property type="entry name" value="ABC_TRANSPORTER_2"/>
    <property type="match status" value="2"/>
</dbReference>
<keyword evidence="5" id="KW-1003">Cell membrane</keyword>
<dbReference type="GO" id="GO:0008559">
    <property type="term" value="F:ABC-type xenobiotic transporter activity"/>
    <property type="evidence" value="ECO:0007669"/>
    <property type="project" value="UniProtKB-EC"/>
</dbReference>
<dbReference type="GO" id="GO:0005886">
    <property type="term" value="C:plasma membrane"/>
    <property type="evidence" value="ECO:0007669"/>
    <property type="project" value="UniProtKB-SubCell"/>
</dbReference>
<keyword evidence="8" id="KW-0547">Nucleotide-binding</keyword>
<evidence type="ECO:0000256" key="1">
    <source>
        <dbReference type="ARBA" id="ARBA00004128"/>
    </source>
</evidence>
<protein>
    <submittedName>
        <fullName evidence="21">Multidrug resistance-associated protein 1</fullName>
    </submittedName>
</protein>
<dbReference type="Pfam" id="PF24357">
    <property type="entry name" value="TMD0_ABC"/>
    <property type="match status" value="1"/>
</dbReference>
<dbReference type="FunFam" id="1.20.1560.10:FF:000001">
    <property type="entry name" value="ATP-binding cassette subfamily C member 1"/>
    <property type="match status" value="1"/>
</dbReference>
<dbReference type="InterPro" id="IPR050173">
    <property type="entry name" value="ABC_transporter_C-like"/>
</dbReference>
<evidence type="ECO:0000313" key="22">
    <source>
        <dbReference type="Proteomes" id="UP000054359"/>
    </source>
</evidence>
<dbReference type="GO" id="GO:0016887">
    <property type="term" value="F:ATP hydrolysis activity"/>
    <property type="evidence" value="ECO:0007669"/>
    <property type="project" value="InterPro"/>
</dbReference>
<dbReference type="InterPro" id="IPR027417">
    <property type="entry name" value="P-loop_NTPase"/>
</dbReference>
<comment type="similarity">
    <text evidence="3">Belongs to the ABC transporter superfamily. ABCC family. Conjugate transporter (TC 3.A.1.208) subfamily.</text>
</comment>
<evidence type="ECO:0000259" key="20">
    <source>
        <dbReference type="PROSITE" id="PS50929"/>
    </source>
</evidence>
<evidence type="ECO:0000256" key="6">
    <source>
        <dbReference type="ARBA" id="ARBA00022692"/>
    </source>
</evidence>
<feature type="transmembrane region" description="Helical" evidence="18">
    <location>
        <begin position="988"/>
        <end position="1010"/>
    </location>
</feature>
<dbReference type="SUPFAM" id="SSF52540">
    <property type="entry name" value="P-loop containing nucleoside triphosphate hydrolases"/>
    <property type="match status" value="2"/>
</dbReference>
<comment type="catalytic activity">
    <reaction evidence="16">
        <text>17beta-estradiol 17-O-(beta-D-glucuronate)(in) + ATP + H2O = 17beta-estradiol 17-O-(beta-D-glucuronate)(out) + ADP + phosphate + H(+)</text>
        <dbReference type="Rhea" id="RHEA:60128"/>
        <dbReference type="ChEBI" id="CHEBI:15377"/>
        <dbReference type="ChEBI" id="CHEBI:15378"/>
        <dbReference type="ChEBI" id="CHEBI:30616"/>
        <dbReference type="ChEBI" id="CHEBI:43474"/>
        <dbReference type="ChEBI" id="CHEBI:82961"/>
        <dbReference type="ChEBI" id="CHEBI:456216"/>
    </reaction>
    <physiologicalReaction direction="left-to-right" evidence="16">
        <dbReference type="Rhea" id="RHEA:60129"/>
    </physiologicalReaction>
</comment>
<evidence type="ECO:0000256" key="13">
    <source>
        <dbReference type="ARBA" id="ARBA00023136"/>
    </source>
</evidence>
<dbReference type="PROSITE" id="PS50929">
    <property type="entry name" value="ABC_TM1F"/>
    <property type="match status" value="2"/>
</dbReference>
<dbReference type="InterPro" id="IPR036640">
    <property type="entry name" value="ABC1_TM_sf"/>
</dbReference>
<evidence type="ECO:0000256" key="8">
    <source>
        <dbReference type="ARBA" id="ARBA00022741"/>
    </source>
</evidence>
<dbReference type="STRING" id="407821.A0A087UZ47"/>
<feature type="transmembrane region" description="Helical" evidence="18">
    <location>
        <begin position="1034"/>
        <end position="1058"/>
    </location>
</feature>
<evidence type="ECO:0000256" key="2">
    <source>
        <dbReference type="ARBA" id="ARBA00004651"/>
    </source>
</evidence>
<feature type="transmembrane region" description="Helical" evidence="18">
    <location>
        <begin position="1130"/>
        <end position="1150"/>
    </location>
</feature>
<feature type="domain" description="ABC transporter" evidence="19">
    <location>
        <begin position="1309"/>
        <end position="1543"/>
    </location>
</feature>
<evidence type="ECO:0000256" key="18">
    <source>
        <dbReference type="SAM" id="Phobius"/>
    </source>
</evidence>
<dbReference type="Proteomes" id="UP000054359">
    <property type="component" value="Unassembled WGS sequence"/>
</dbReference>
<dbReference type="InterPro" id="IPR056227">
    <property type="entry name" value="TMD0_ABC"/>
</dbReference>
<keyword evidence="4" id="KW-0813">Transport</keyword>
<keyword evidence="11 18" id="KW-1133">Transmembrane helix</keyword>
<evidence type="ECO:0000313" key="21">
    <source>
        <dbReference type="EMBL" id="KFM82636.1"/>
    </source>
</evidence>
<dbReference type="Pfam" id="PF00664">
    <property type="entry name" value="ABC_membrane"/>
    <property type="match status" value="2"/>
</dbReference>
<feature type="domain" description="ABC transmembrane type-1" evidence="20">
    <location>
        <begin position="990"/>
        <end position="1272"/>
    </location>
</feature>
<accession>A0A087UZ47</accession>
<dbReference type="GO" id="GO:0005524">
    <property type="term" value="F:ATP binding"/>
    <property type="evidence" value="ECO:0007669"/>
    <property type="project" value="UniProtKB-KW"/>
</dbReference>
<dbReference type="InterPro" id="IPR011527">
    <property type="entry name" value="ABC1_TM_dom"/>
</dbReference>
<keyword evidence="22" id="KW-1185">Reference proteome</keyword>
<keyword evidence="7" id="KW-0677">Repeat</keyword>
<dbReference type="PROSITE" id="PS00211">
    <property type="entry name" value="ABC_TRANSPORTER_1"/>
    <property type="match status" value="2"/>
</dbReference>
<feature type="region of interest" description="Disordered" evidence="17">
    <location>
        <begin position="902"/>
        <end position="922"/>
    </location>
</feature>
<evidence type="ECO:0000256" key="15">
    <source>
        <dbReference type="ARBA" id="ARBA00047523"/>
    </source>
</evidence>
<feature type="transmembrane region" description="Helical" evidence="18">
    <location>
        <begin position="101"/>
        <end position="124"/>
    </location>
</feature>
<organism evidence="21 22">
    <name type="scientific">Stegodyphus mimosarum</name>
    <name type="common">African social velvet spider</name>
    <dbReference type="NCBI Taxonomy" id="407821"/>
    <lineage>
        <taxon>Eukaryota</taxon>
        <taxon>Metazoa</taxon>
        <taxon>Ecdysozoa</taxon>
        <taxon>Arthropoda</taxon>
        <taxon>Chelicerata</taxon>
        <taxon>Arachnida</taxon>
        <taxon>Araneae</taxon>
        <taxon>Araneomorphae</taxon>
        <taxon>Entelegynae</taxon>
        <taxon>Eresoidea</taxon>
        <taxon>Eresidae</taxon>
        <taxon>Stegodyphus</taxon>
    </lineage>
</organism>
<feature type="transmembrane region" description="Helical" evidence="18">
    <location>
        <begin position="1242"/>
        <end position="1264"/>
    </location>
</feature>
<evidence type="ECO:0000256" key="3">
    <source>
        <dbReference type="ARBA" id="ARBA00009726"/>
    </source>
</evidence>
<sequence length="1548" mass="174107">MAHKLLDEFCGTPFWDPKLTWNTTNPDITPCFQATVLTWVPCAFLWIFAPLECYFQKKSQSKPLPWTALNITRIMVALALSVLWATNILDLLFNYRAKDMFTALIIAGSLKALTFVFSVILMLFNKKHGRHTSGILFIFWVSLTLCEIFSYRSAFLQIRNEVQSPNEISFVIQMVYFPLLIAELLLSCVADIRYRHIPAAAKKDSKKECPELSASFLSTLLFWWFNDMSILGWKRPLTFKDLWDLNPSNRTDHVSELFEKHYRHAQWMPSVPPSRLNSDGSIPFAQDSDEKMKVEEEAEFIIRNGYVDQPKEKISITRALCKTFWPYFLAGSIYKLFYDGLQFVSPILLKLLIAYVTSSDPLWIGILYAVCMFLTGTLQSLLLGNYFHRMFILGMRIRTALVAAIYKKSLILSSSAKKESTIGEIVNLMSVDSQRFMDLMPYLNMVWSAPLQIVVSLALLWNVLGPSALAGLLVMVILMPLNAFIASEVKKKQVKQMKFKDERVKLVNEVLSGIKVLKLYAWEEAFRKKINVLRERELRHLRKIAYLNAVSAMTWNCSPFLVALASFACYVLVDENNVLDASTAFVSLSLFNILRFPLTMLPNLITYIIMTNVSVKRINKYMNSEELEKYVLHDSSLAHSIAVRNGYFSWSKPRNDDDKKNPKPTLKNINLTVEKGSLVAIVGKVGSGKSSLLSAILGDMEKINGSVSINGRTAYVSQQPWIQNSTLQNNILFSKPLDKEEYKNVVDACGLTPDLSILPGGDQTEIGEKGINLSGGQKQRVSLARAVYSAADIYFLDDPLSAVDSHVGKHIFEKVIGPNGLLNNKTRILVTHGLTYLSQTDVIYVMNEGTIAERGSFQELIDSKGPFAEFLSQYLMEIEQTEEDLEILEDISHKNPEFLRSLSEKSNTADEESDQQSDLESSRRMSMLSINRLPAGHSSSPSKEVVERKKSSVGLDKGTKLINVEVAETGQVKWSVYLAYFKSAGLSWVLLILLAYIAWQSFGVGANIWLSDWGNDARKNGTEATAQRDRRLGIYGALGFAQAIFLLIGSFSVAYGTLIASKVLHNNILINVLRSPMSFFDTTPLGRVVNRFAKDIDTIDVTIPMTLRAWLTCLLTVVSTLVVISIQTPLFLVVVLPISIIYYFIQRFYVATSRQLKRLESITRSPIYSHFSETLAGASTIRAYDAEHRFCVQSNSLVDDNQICYYPSIVSNRWLAIRLDFCGNCIILFAALFAVLQKDELHAGSVGLSVTYALMVTATLNWLVRMSSELETNIVAVERILEYSQTPTEAEWIIKDKTPPTGWPDSGEVIMKDYSTRYRDGLDLVLKKINCSIRGGEKIGIVGRTGAGKSSLTLSLFRIIEAADGCINIDSRKIADMGLHDLRSRITIIPQDPVLFSGTLRMNLDPFDWYSDADIWIALDHAHLKSFVSSLDDGLDHEIIEGGENLSVGQRQLVCLARALLRKTKILVLDEATAAVDLQTDDLIQTTIRKEFADASVLTIAHRLNTVMDYDRIMVLDKGKVAEFDSPSVLLKNKKSIFYGMAKDARLV</sequence>
<proteinExistence type="inferred from homology"/>
<dbReference type="InterPro" id="IPR003593">
    <property type="entry name" value="AAA+_ATPase"/>
</dbReference>
<dbReference type="CDD" id="cd18603">
    <property type="entry name" value="ABC_6TM_MRP1_2_3_6_D2_like"/>
    <property type="match status" value="1"/>
</dbReference>
<dbReference type="OrthoDB" id="6412548at2759"/>
<feature type="domain" description="ABC transporter" evidence="19">
    <location>
        <begin position="641"/>
        <end position="873"/>
    </location>
</feature>
<dbReference type="InterPro" id="IPR005292">
    <property type="entry name" value="MRP"/>
</dbReference>
<dbReference type="OMA" id="IQYAFIC"/>
<dbReference type="Pfam" id="PF00005">
    <property type="entry name" value="ABC_tran"/>
    <property type="match status" value="2"/>
</dbReference>
<gene>
    <name evidence="21" type="ORF">X975_04606</name>
</gene>